<evidence type="ECO:0000256" key="5">
    <source>
        <dbReference type="ARBA" id="ARBA00023235"/>
    </source>
</evidence>
<feature type="compositionally biased region" description="Low complexity" evidence="7">
    <location>
        <begin position="354"/>
        <end position="369"/>
    </location>
</feature>
<evidence type="ECO:0000259" key="9">
    <source>
        <dbReference type="PROSITE" id="PS50198"/>
    </source>
</evidence>
<dbReference type="SUPFAM" id="SSF54534">
    <property type="entry name" value="FKBP-like"/>
    <property type="match status" value="1"/>
</dbReference>
<dbReference type="PANTHER" id="PTHR47637:SF1">
    <property type="entry name" value="CHAPERONE SURA"/>
    <property type="match status" value="1"/>
</dbReference>
<name>A0A7C4AS41_9BACT</name>
<protein>
    <recommendedName>
        <fullName evidence="9">PpiC domain-containing protein</fullName>
    </recommendedName>
</protein>
<keyword evidence="5 6" id="KW-0413">Isomerase</keyword>
<evidence type="ECO:0000256" key="6">
    <source>
        <dbReference type="PROSITE-ProRule" id="PRU00278"/>
    </source>
</evidence>
<dbReference type="SUPFAM" id="SSF109998">
    <property type="entry name" value="Triger factor/SurA peptide-binding domain-like"/>
    <property type="match status" value="1"/>
</dbReference>
<dbReference type="InterPro" id="IPR050280">
    <property type="entry name" value="OMP_Chaperone_SurA"/>
</dbReference>
<feature type="compositionally biased region" description="Basic and acidic residues" evidence="7">
    <location>
        <begin position="322"/>
        <end position="350"/>
    </location>
</feature>
<dbReference type="Pfam" id="PF00639">
    <property type="entry name" value="Rotamase"/>
    <property type="match status" value="1"/>
</dbReference>
<keyword evidence="3 6" id="KW-0697">Rotamase</keyword>
<dbReference type="Pfam" id="PF09312">
    <property type="entry name" value="SurA_N"/>
    <property type="match status" value="1"/>
</dbReference>
<dbReference type="GO" id="GO:0003755">
    <property type="term" value="F:peptidyl-prolyl cis-trans isomerase activity"/>
    <property type="evidence" value="ECO:0007669"/>
    <property type="project" value="UniProtKB-KW"/>
</dbReference>
<keyword evidence="1 8" id="KW-0732">Signal</keyword>
<gene>
    <name evidence="10" type="ORF">ENV54_08295</name>
</gene>
<dbReference type="AlphaFoldDB" id="A0A7C4AS41"/>
<evidence type="ECO:0000256" key="3">
    <source>
        <dbReference type="ARBA" id="ARBA00023110"/>
    </source>
</evidence>
<dbReference type="EMBL" id="DTGT01000258">
    <property type="protein sequence ID" value="HGH61281.1"/>
    <property type="molecule type" value="Genomic_DNA"/>
</dbReference>
<keyword evidence="4" id="KW-0143">Chaperone</keyword>
<dbReference type="InterPro" id="IPR015391">
    <property type="entry name" value="SurA_N"/>
</dbReference>
<feature type="signal peptide" evidence="8">
    <location>
        <begin position="1"/>
        <end position="24"/>
    </location>
</feature>
<keyword evidence="2" id="KW-0574">Periplasm</keyword>
<evidence type="ECO:0000256" key="1">
    <source>
        <dbReference type="ARBA" id="ARBA00022729"/>
    </source>
</evidence>
<evidence type="ECO:0000256" key="8">
    <source>
        <dbReference type="SAM" id="SignalP"/>
    </source>
</evidence>
<dbReference type="InterPro" id="IPR027304">
    <property type="entry name" value="Trigger_fact/SurA_dom_sf"/>
</dbReference>
<feature type="region of interest" description="Disordered" evidence="7">
    <location>
        <begin position="317"/>
        <end position="389"/>
    </location>
</feature>
<feature type="domain" description="PpiC" evidence="9">
    <location>
        <begin position="208"/>
        <end position="309"/>
    </location>
</feature>
<evidence type="ECO:0000313" key="10">
    <source>
        <dbReference type="EMBL" id="HGH61281.1"/>
    </source>
</evidence>
<evidence type="ECO:0000256" key="7">
    <source>
        <dbReference type="SAM" id="MobiDB-lite"/>
    </source>
</evidence>
<reference evidence="10" key="1">
    <citation type="journal article" date="2020" name="mSystems">
        <title>Genome- and Community-Level Interaction Insights into Carbon Utilization and Element Cycling Functions of Hydrothermarchaeota in Hydrothermal Sediment.</title>
        <authorList>
            <person name="Zhou Z."/>
            <person name="Liu Y."/>
            <person name="Xu W."/>
            <person name="Pan J."/>
            <person name="Luo Z.H."/>
            <person name="Li M."/>
        </authorList>
    </citation>
    <scope>NUCLEOTIDE SEQUENCE [LARGE SCALE GENOMIC DNA]</scope>
    <source>
        <strain evidence="10">SpSt-769</strain>
    </source>
</reference>
<dbReference type="PROSITE" id="PS50198">
    <property type="entry name" value="PPIC_PPIASE_2"/>
    <property type="match status" value="1"/>
</dbReference>
<organism evidence="10">
    <name type="scientific">Desulfomonile tiedjei</name>
    <dbReference type="NCBI Taxonomy" id="2358"/>
    <lineage>
        <taxon>Bacteria</taxon>
        <taxon>Pseudomonadati</taxon>
        <taxon>Thermodesulfobacteriota</taxon>
        <taxon>Desulfomonilia</taxon>
        <taxon>Desulfomonilales</taxon>
        <taxon>Desulfomonilaceae</taxon>
        <taxon>Desulfomonile</taxon>
    </lineage>
</organism>
<evidence type="ECO:0000256" key="4">
    <source>
        <dbReference type="ARBA" id="ARBA00023186"/>
    </source>
</evidence>
<feature type="chain" id="PRO_5028454551" description="PpiC domain-containing protein" evidence="8">
    <location>
        <begin position="25"/>
        <end position="425"/>
    </location>
</feature>
<sequence length="425" mass="48442">MNKTFLVSVFLTLIVALHATVCQSASVYSDKVVAVVNKDIILESDIAKYKQPFMRNVLNLPLGIVPPGKWPTEREILDELIVIKLLEQEAARKGINLDDKAVEAAIDSLRKRNKLTKDQFVMFLAAHNLSYQEYKKLMTLQFKLTKLIESEVTRKIALSEEDAQKYFLAHKNDIDSEYNKLMESLRPPKMPEDQAKPNIPTHEEIYLGGKLRLRQITLKIPPDAKPKDLQRIMGTAKRIFEEASAGADFGKLAKKYSEDPWAKNGGDLGLMDYREMVPGLQKMVQRMKQGDVTPPLRTKDAVVLFYLEEAKGRQTKQIPIPEKTRKELEKKWKQTIEQREKAQGTQKDAESSESEPTPKAPSPTAAASKGTEKARSLGILSPEEEKEYEKVRNKVALIVRHDKMVNRMKEWIDELKKSSIIDVKM</sequence>
<dbReference type="PANTHER" id="PTHR47637">
    <property type="entry name" value="CHAPERONE SURA"/>
    <property type="match status" value="1"/>
</dbReference>
<comment type="caution">
    <text evidence="10">The sequence shown here is derived from an EMBL/GenBank/DDBJ whole genome shotgun (WGS) entry which is preliminary data.</text>
</comment>
<dbReference type="InterPro" id="IPR046357">
    <property type="entry name" value="PPIase_dom_sf"/>
</dbReference>
<accession>A0A7C4AS41</accession>
<proteinExistence type="predicted"/>
<dbReference type="InterPro" id="IPR000297">
    <property type="entry name" value="PPIase_PpiC"/>
</dbReference>
<dbReference type="Gene3D" id="3.10.50.40">
    <property type="match status" value="1"/>
</dbReference>
<dbReference type="Gene3D" id="1.10.4030.10">
    <property type="entry name" value="Porin chaperone SurA, peptide-binding domain"/>
    <property type="match status" value="1"/>
</dbReference>
<evidence type="ECO:0000256" key="2">
    <source>
        <dbReference type="ARBA" id="ARBA00022764"/>
    </source>
</evidence>